<evidence type="ECO:0000313" key="3">
    <source>
        <dbReference type="Proteomes" id="UP000078486"/>
    </source>
</evidence>
<dbReference type="Proteomes" id="UP000078486">
    <property type="component" value="Unassembled WGS sequence"/>
</dbReference>
<dbReference type="Gene3D" id="3.40.50.10300">
    <property type="entry name" value="CoaB-like"/>
    <property type="match status" value="1"/>
</dbReference>
<dbReference type="RefSeq" id="WP_334319733.1">
    <property type="nucleotide sequence ID" value="NZ_CP109796.1"/>
</dbReference>
<evidence type="ECO:0000313" key="2">
    <source>
        <dbReference type="EMBL" id="OAM87209.1"/>
    </source>
</evidence>
<reference evidence="2 3" key="1">
    <citation type="submission" date="2016-01" db="EMBL/GenBank/DDBJ databases">
        <title>High potential of lignocellulose degradation of a new Verrucomicrobia species.</title>
        <authorList>
            <person name="Wang Y."/>
            <person name="Shi Y."/>
            <person name="Qiu Z."/>
            <person name="Liu S."/>
            <person name="Yang H."/>
        </authorList>
    </citation>
    <scope>NUCLEOTIDE SEQUENCE [LARGE SCALE GENOMIC DNA]</scope>
    <source>
        <strain evidence="2 3">TSB47</strain>
    </source>
</reference>
<feature type="domain" description="DNA/pantothenate metabolism flavoprotein C-terminal" evidence="1">
    <location>
        <begin position="8"/>
        <end position="212"/>
    </location>
</feature>
<name>A0A178IDR3_9BACT</name>
<dbReference type="GO" id="GO:0015937">
    <property type="term" value="P:coenzyme A biosynthetic process"/>
    <property type="evidence" value="ECO:0007669"/>
    <property type="project" value="UniProtKB-ARBA"/>
</dbReference>
<proteinExistence type="predicted"/>
<dbReference type="AlphaFoldDB" id="A0A178IDR3"/>
<dbReference type="STRING" id="1184151.AW736_24915"/>
<sequence length="214" mass="22546">MKTSTPPRILLTAGPTREHIDPVRFLSNGSSGRMGYALAGEAAARGCAVELVSGPVSLPAPEGVTVHRVVSAADMLAACEPLFGACDVFIAVAAVSDYRPRVFAPEKMKKNGGVLTLEFEPTVDILKTLAARKHPGQTVVGFAAETRDVEAYARRKLETKNLDWIVANDVSRPGIGMDAADNAVLLLSRAGARLAFGPAPKQAVAGFILDHVLC</sequence>
<dbReference type="InterPro" id="IPR007085">
    <property type="entry name" value="DNA/pantothenate-metab_flavo_C"/>
</dbReference>
<keyword evidence="3" id="KW-1185">Reference proteome</keyword>
<dbReference type="Pfam" id="PF04127">
    <property type="entry name" value="DFP"/>
    <property type="match status" value="1"/>
</dbReference>
<dbReference type="SUPFAM" id="SSF102645">
    <property type="entry name" value="CoaB-like"/>
    <property type="match status" value="1"/>
</dbReference>
<evidence type="ECO:0000259" key="1">
    <source>
        <dbReference type="Pfam" id="PF04127"/>
    </source>
</evidence>
<comment type="caution">
    <text evidence="2">The sequence shown here is derived from an EMBL/GenBank/DDBJ whole genome shotgun (WGS) entry which is preliminary data.</text>
</comment>
<organism evidence="2 3">
    <name type="scientific">Termitidicoccus mucosus</name>
    <dbReference type="NCBI Taxonomy" id="1184151"/>
    <lineage>
        <taxon>Bacteria</taxon>
        <taxon>Pseudomonadati</taxon>
        <taxon>Verrucomicrobiota</taxon>
        <taxon>Opitutia</taxon>
        <taxon>Opitutales</taxon>
        <taxon>Opitutaceae</taxon>
        <taxon>Termitidicoccus</taxon>
    </lineage>
</organism>
<dbReference type="InterPro" id="IPR035929">
    <property type="entry name" value="CoaB-like_sf"/>
</dbReference>
<dbReference type="GO" id="GO:0003824">
    <property type="term" value="F:catalytic activity"/>
    <property type="evidence" value="ECO:0007669"/>
    <property type="project" value="UniProtKB-ARBA"/>
</dbReference>
<dbReference type="EMBL" id="LRRQ01000179">
    <property type="protein sequence ID" value="OAM87209.1"/>
    <property type="molecule type" value="Genomic_DNA"/>
</dbReference>
<gene>
    <name evidence="2" type="ORF">AW736_24915</name>
</gene>
<protein>
    <recommendedName>
        <fullName evidence="1">DNA/pantothenate metabolism flavoprotein C-terminal domain-containing protein</fullName>
    </recommendedName>
</protein>
<accession>A0A178IDR3</accession>